<dbReference type="CDD" id="cd00209">
    <property type="entry name" value="DHFR"/>
    <property type="match status" value="1"/>
</dbReference>
<evidence type="ECO:0000256" key="5">
    <source>
        <dbReference type="ARBA" id="ARBA00022857"/>
    </source>
</evidence>
<dbReference type="GO" id="GO:0006730">
    <property type="term" value="P:one-carbon metabolic process"/>
    <property type="evidence" value="ECO:0007669"/>
    <property type="project" value="UniProtKB-KW"/>
</dbReference>
<evidence type="ECO:0000256" key="4">
    <source>
        <dbReference type="ARBA" id="ARBA00022563"/>
    </source>
</evidence>
<gene>
    <name evidence="11" type="ORF">A2828_00710</name>
</gene>
<dbReference type="GO" id="GO:0046655">
    <property type="term" value="P:folic acid metabolic process"/>
    <property type="evidence" value="ECO:0007669"/>
    <property type="project" value="TreeGrafter"/>
</dbReference>
<comment type="similarity">
    <text evidence="2 8 9">Belongs to the dihydrofolate reductase family.</text>
</comment>
<comment type="function">
    <text evidence="7 8">Key enzyme in folate metabolism. Catalyzes an essential reaction for de novo glycine and purine synthesis, and for DNA precursor synthesis.</text>
</comment>
<dbReference type="InterPro" id="IPR024072">
    <property type="entry name" value="DHFR-like_dom_sf"/>
</dbReference>
<dbReference type="GO" id="GO:0070401">
    <property type="term" value="F:NADP+ binding"/>
    <property type="evidence" value="ECO:0007669"/>
    <property type="project" value="UniProtKB-ARBA"/>
</dbReference>
<dbReference type="GO" id="GO:0046654">
    <property type="term" value="P:tetrahydrofolate biosynthetic process"/>
    <property type="evidence" value="ECO:0007669"/>
    <property type="project" value="UniProtKB-UniPathway"/>
</dbReference>
<evidence type="ECO:0000256" key="8">
    <source>
        <dbReference type="PIRNR" id="PIRNR000194"/>
    </source>
</evidence>
<evidence type="ECO:0000256" key="1">
    <source>
        <dbReference type="ARBA" id="ARBA00004903"/>
    </source>
</evidence>
<evidence type="ECO:0000256" key="9">
    <source>
        <dbReference type="RuleBase" id="RU004474"/>
    </source>
</evidence>
<evidence type="ECO:0000313" key="11">
    <source>
        <dbReference type="EMBL" id="OHA46286.1"/>
    </source>
</evidence>
<dbReference type="AlphaFoldDB" id="A0A1G2PD67"/>
<dbReference type="EC" id="1.5.1.3" evidence="3 8"/>
<dbReference type="PROSITE" id="PS51330">
    <property type="entry name" value="DHFR_2"/>
    <property type="match status" value="1"/>
</dbReference>
<comment type="pathway">
    <text evidence="1 8">Cofactor biosynthesis; tetrahydrofolate biosynthesis; 5,6,7,8-tetrahydrofolate from 7,8-dihydrofolate: step 1/1.</text>
</comment>
<dbReference type="SUPFAM" id="SSF53597">
    <property type="entry name" value="Dihydrofolate reductase-like"/>
    <property type="match status" value="1"/>
</dbReference>
<evidence type="ECO:0000256" key="2">
    <source>
        <dbReference type="ARBA" id="ARBA00009539"/>
    </source>
</evidence>
<dbReference type="PIRSF" id="PIRSF000194">
    <property type="entry name" value="DHFR"/>
    <property type="match status" value="1"/>
</dbReference>
<sequence>MIISVIVAFSRNRVIGNNNTLPWHLPEDLKRFRELTYGHTVIMGRKTHESIGKVLPGRTNIIITSKEDYKAEGCIIAGSLDEAIKIADGDSEVFIIGGANVYKQAMAIADRLYVTFIKEEFEGDAFFPEINEDIWQIRSKTDYCKNPMDPYNFSFITYVRREKN</sequence>
<dbReference type="Pfam" id="PF00186">
    <property type="entry name" value="DHFR_1"/>
    <property type="match status" value="1"/>
</dbReference>
<accession>A0A1G2PD67</accession>
<name>A0A1G2PD67_9BACT</name>
<evidence type="ECO:0000256" key="7">
    <source>
        <dbReference type="ARBA" id="ARBA00025067"/>
    </source>
</evidence>
<proteinExistence type="inferred from homology"/>
<dbReference type="PROSITE" id="PS00075">
    <property type="entry name" value="DHFR_1"/>
    <property type="match status" value="1"/>
</dbReference>
<dbReference type="PRINTS" id="PR00070">
    <property type="entry name" value="DHFR"/>
</dbReference>
<dbReference type="InterPro" id="IPR017925">
    <property type="entry name" value="DHFR_CS"/>
</dbReference>
<dbReference type="InterPro" id="IPR012259">
    <property type="entry name" value="DHFR"/>
</dbReference>
<dbReference type="FunFam" id="3.40.430.10:FF:000001">
    <property type="entry name" value="Dihydrofolate reductase"/>
    <property type="match status" value="1"/>
</dbReference>
<dbReference type="GO" id="GO:0005829">
    <property type="term" value="C:cytosol"/>
    <property type="evidence" value="ECO:0007669"/>
    <property type="project" value="TreeGrafter"/>
</dbReference>
<dbReference type="PANTHER" id="PTHR48069">
    <property type="entry name" value="DIHYDROFOLATE REDUCTASE"/>
    <property type="match status" value="1"/>
</dbReference>
<evidence type="ECO:0000259" key="10">
    <source>
        <dbReference type="PROSITE" id="PS51330"/>
    </source>
</evidence>
<dbReference type="Proteomes" id="UP000178869">
    <property type="component" value="Unassembled WGS sequence"/>
</dbReference>
<evidence type="ECO:0000313" key="12">
    <source>
        <dbReference type="Proteomes" id="UP000178869"/>
    </source>
</evidence>
<dbReference type="InterPro" id="IPR001796">
    <property type="entry name" value="DHFR_dom"/>
</dbReference>
<reference evidence="11 12" key="1">
    <citation type="journal article" date="2016" name="Nat. Commun.">
        <title>Thousands of microbial genomes shed light on interconnected biogeochemical processes in an aquifer system.</title>
        <authorList>
            <person name="Anantharaman K."/>
            <person name="Brown C.T."/>
            <person name="Hug L.A."/>
            <person name="Sharon I."/>
            <person name="Castelle C.J."/>
            <person name="Probst A.J."/>
            <person name="Thomas B.C."/>
            <person name="Singh A."/>
            <person name="Wilkins M.J."/>
            <person name="Karaoz U."/>
            <person name="Brodie E.L."/>
            <person name="Williams K.H."/>
            <person name="Hubbard S.S."/>
            <person name="Banfield J.F."/>
        </authorList>
    </citation>
    <scope>NUCLEOTIDE SEQUENCE [LARGE SCALE GENOMIC DNA]</scope>
</reference>
<feature type="domain" description="DHFR" evidence="10">
    <location>
        <begin position="2"/>
        <end position="160"/>
    </location>
</feature>
<comment type="catalytic activity">
    <reaction evidence="8">
        <text>(6S)-5,6,7,8-tetrahydrofolate + NADP(+) = 7,8-dihydrofolate + NADPH + H(+)</text>
        <dbReference type="Rhea" id="RHEA:15009"/>
        <dbReference type="ChEBI" id="CHEBI:15378"/>
        <dbReference type="ChEBI" id="CHEBI:57451"/>
        <dbReference type="ChEBI" id="CHEBI:57453"/>
        <dbReference type="ChEBI" id="CHEBI:57783"/>
        <dbReference type="ChEBI" id="CHEBI:58349"/>
        <dbReference type="EC" id="1.5.1.3"/>
    </reaction>
</comment>
<keyword evidence="6 8" id="KW-0560">Oxidoreductase</keyword>
<dbReference type="UniPathway" id="UPA00077">
    <property type="reaction ID" value="UER00158"/>
</dbReference>
<dbReference type="Gene3D" id="3.40.430.10">
    <property type="entry name" value="Dihydrofolate Reductase, subunit A"/>
    <property type="match status" value="1"/>
</dbReference>
<keyword evidence="5 8" id="KW-0521">NADP</keyword>
<evidence type="ECO:0000256" key="6">
    <source>
        <dbReference type="ARBA" id="ARBA00023002"/>
    </source>
</evidence>
<evidence type="ECO:0000256" key="3">
    <source>
        <dbReference type="ARBA" id="ARBA00012856"/>
    </source>
</evidence>
<keyword evidence="4 8" id="KW-0554">One-carbon metabolism</keyword>
<dbReference type="GO" id="GO:0046452">
    <property type="term" value="P:dihydrofolate metabolic process"/>
    <property type="evidence" value="ECO:0007669"/>
    <property type="project" value="TreeGrafter"/>
</dbReference>
<protein>
    <recommendedName>
        <fullName evidence="3 8">Dihydrofolate reductase</fullName>
        <ecNumber evidence="3 8">1.5.1.3</ecNumber>
    </recommendedName>
</protein>
<comment type="caution">
    <text evidence="11">The sequence shown here is derived from an EMBL/GenBank/DDBJ whole genome shotgun (WGS) entry which is preliminary data.</text>
</comment>
<dbReference type="EMBL" id="MHSR01000017">
    <property type="protein sequence ID" value="OHA46286.1"/>
    <property type="molecule type" value="Genomic_DNA"/>
</dbReference>
<dbReference type="GO" id="GO:0004146">
    <property type="term" value="F:dihydrofolate reductase activity"/>
    <property type="evidence" value="ECO:0007669"/>
    <property type="project" value="UniProtKB-EC"/>
</dbReference>
<dbReference type="PANTHER" id="PTHR48069:SF3">
    <property type="entry name" value="DIHYDROFOLATE REDUCTASE"/>
    <property type="match status" value="1"/>
</dbReference>
<organism evidence="11 12">
    <name type="scientific">Candidatus Terrybacteria bacterium RIFCSPHIGHO2_01_FULL_43_35</name>
    <dbReference type="NCBI Taxonomy" id="1802361"/>
    <lineage>
        <taxon>Bacteria</taxon>
        <taxon>Candidatus Terryibacteriota</taxon>
    </lineage>
</organism>